<keyword evidence="3" id="KW-0808">Transferase</keyword>
<dbReference type="GO" id="GO:0000160">
    <property type="term" value="P:phosphorelay signal transduction system"/>
    <property type="evidence" value="ECO:0007669"/>
    <property type="project" value="UniProtKB-KW"/>
</dbReference>
<comment type="caution">
    <text evidence="7">The sequence shown here is derived from an EMBL/GenBank/DDBJ whole genome shotgun (WGS) entry which is preliminary data.</text>
</comment>
<sequence>MAAYQSAINDSLPLHQRKEHINTALAKSQGKDSIHGQLLYSKCSLHYALKEYDSLYITGKILTTHSQNSSNFLSLGKYQHLMAYYHGRVTHDTDSAFYYHNQAKNQFIKIEDSARIGRRLLSMSIIQKNRNDHFGAKETLTEALGYLDESLDKKFIASVYNELATNHGKLLNHTDAINYYTLAIKTTASPNDRQIYQNNLATIYMEQKEYETARSILLKLLDSIPAKRSVHYARVLDNLSYTNWALGNPEATNGLHRALQIRKEVDDLRGQMASYTHLAEAYLNKRPVQARGYLDTLIQISRRLAVPRAEIDALKYLMRLETRNDDHKLRYISLQDSMHSVDLQVKTQFAKMKYDDRIKQEAILKLQATEATKNAELAEQQTQKVIYLSLGSILLALSGLYIYFMLQRHKKEKMQEIYTTEKRISKKVHDELANDIYGVMTNLQHNSGSESPEVLDTLEHIYQKTRDISYETGDVDTRNFHLSLKKLLAQYQSPTTNIAVMGLEESVWKNTADYKKIAVYRAIHELMVNMKKHSEASLVSLSFQRRHNQIHIQYVDNGIGMKPEQKKGNGLRNTENRIRNIDGTLILAPEFNKGLKVSILFPK</sequence>
<evidence type="ECO:0000256" key="5">
    <source>
        <dbReference type="ARBA" id="ARBA00023012"/>
    </source>
</evidence>
<evidence type="ECO:0000313" key="8">
    <source>
        <dbReference type="Proteomes" id="UP000475249"/>
    </source>
</evidence>
<comment type="catalytic activity">
    <reaction evidence="1">
        <text>ATP + protein L-histidine = ADP + protein N-phospho-L-histidine.</text>
        <dbReference type="EC" id="2.7.13.3"/>
    </reaction>
</comment>
<feature type="transmembrane region" description="Helical" evidence="6">
    <location>
        <begin position="385"/>
        <end position="406"/>
    </location>
</feature>
<dbReference type="SUPFAM" id="SSF55874">
    <property type="entry name" value="ATPase domain of HSP90 chaperone/DNA topoisomerase II/histidine kinase"/>
    <property type="match status" value="1"/>
</dbReference>
<dbReference type="PANTHER" id="PTHR24421:SF10">
    <property type="entry name" value="NITRATE_NITRITE SENSOR PROTEIN NARQ"/>
    <property type="match status" value="1"/>
</dbReference>
<dbReference type="InterPro" id="IPR036890">
    <property type="entry name" value="HATPase_C_sf"/>
</dbReference>
<dbReference type="SUPFAM" id="SSF48452">
    <property type="entry name" value="TPR-like"/>
    <property type="match status" value="1"/>
</dbReference>
<evidence type="ECO:0000313" key="7">
    <source>
        <dbReference type="EMBL" id="NAS14330.1"/>
    </source>
</evidence>
<evidence type="ECO:0000256" key="6">
    <source>
        <dbReference type="SAM" id="Phobius"/>
    </source>
</evidence>
<dbReference type="PANTHER" id="PTHR24421">
    <property type="entry name" value="NITRATE/NITRITE SENSOR PROTEIN NARX-RELATED"/>
    <property type="match status" value="1"/>
</dbReference>
<dbReference type="GO" id="GO:0004673">
    <property type="term" value="F:protein histidine kinase activity"/>
    <property type="evidence" value="ECO:0007669"/>
    <property type="project" value="UniProtKB-EC"/>
</dbReference>
<evidence type="ECO:0000256" key="4">
    <source>
        <dbReference type="ARBA" id="ARBA00022777"/>
    </source>
</evidence>
<evidence type="ECO:0000256" key="2">
    <source>
        <dbReference type="ARBA" id="ARBA00012438"/>
    </source>
</evidence>
<dbReference type="EC" id="2.7.13.3" evidence="2"/>
<dbReference type="InterPro" id="IPR011990">
    <property type="entry name" value="TPR-like_helical_dom_sf"/>
</dbReference>
<accession>A0A6L9EHT0</accession>
<organism evidence="7 8">
    <name type="scientific">Poritiphilus flavus</name>
    <dbReference type="NCBI Taxonomy" id="2697053"/>
    <lineage>
        <taxon>Bacteria</taxon>
        <taxon>Pseudomonadati</taxon>
        <taxon>Bacteroidota</taxon>
        <taxon>Flavobacteriia</taxon>
        <taxon>Flavobacteriales</taxon>
        <taxon>Flavobacteriaceae</taxon>
        <taxon>Poritiphilus</taxon>
    </lineage>
</organism>
<keyword evidence="8" id="KW-1185">Reference proteome</keyword>
<protein>
    <recommendedName>
        <fullName evidence="2">histidine kinase</fullName>
        <ecNumber evidence="2">2.7.13.3</ecNumber>
    </recommendedName>
</protein>
<gene>
    <name evidence="7" type="ORF">GTQ38_20125</name>
</gene>
<evidence type="ECO:0000256" key="3">
    <source>
        <dbReference type="ARBA" id="ARBA00022679"/>
    </source>
</evidence>
<dbReference type="Proteomes" id="UP000475249">
    <property type="component" value="Unassembled WGS sequence"/>
</dbReference>
<keyword evidence="6" id="KW-0812">Transmembrane</keyword>
<dbReference type="RefSeq" id="WP_161437371.1">
    <property type="nucleotide sequence ID" value="NZ_WXYO01000009.1"/>
</dbReference>
<evidence type="ECO:0000256" key="1">
    <source>
        <dbReference type="ARBA" id="ARBA00000085"/>
    </source>
</evidence>
<keyword evidence="6" id="KW-0472">Membrane</keyword>
<dbReference type="EMBL" id="WXYO01000009">
    <property type="protein sequence ID" value="NAS14330.1"/>
    <property type="molecule type" value="Genomic_DNA"/>
</dbReference>
<dbReference type="AlphaFoldDB" id="A0A6L9EHT0"/>
<dbReference type="CDD" id="cd16917">
    <property type="entry name" value="HATPase_UhpB-NarQ-NarX-like"/>
    <property type="match status" value="1"/>
</dbReference>
<proteinExistence type="predicted"/>
<keyword evidence="5" id="KW-0902">Two-component regulatory system</keyword>
<dbReference type="Gene3D" id="1.25.40.10">
    <property type="entry name" value="Tetratricopeptide repeat domain"/>
    <property type="match status" value="2"/>
</dbReference>
<dbReference type="InterPro" id="IPR050482">
    <property type="entry name" value="Sensor_HK_TwoCompSys"/>
</dbReference>
<name>A0A6L9EHT0_9FLAO</name>
<keyword evidence="4" id="KW-0418">Kinase</keyword>
<keyword evidence="6" id="KW-1133">Transmembrane helix</keyword>
<dbReference type="Gene3D" id="3.30.565.10">
    <property type="entry name" value="Histidine kinase-like ATPase, C-terminal domain"/>
    <property type="match status" value="1"/>
</dbReference>
<reference evidence="7 8" key="1">
    <citation type="submission" date="2020-01" db="EMBL/GenBank/DDBJ databases">
        <title>Bacteria diversity of Porities sp.</title>
        <authorList>
            <person name="Wang G."/>
        </authorList>
    </citation>
    <scope>NUCLEOTIDE SEQUENCE [LARGE SCALE GENOMIC DNA]</scope>
    <source>
        <strain evidence="7 8">R33</strain>
    </source>
</reference>